<name>A0AAV7KSY9_PLEWA</name>
<evidence type="ECO:0000313" key="3">
    <source>
        <dbReference type="Proteomes" id="UP001066276"/>
    </source>
</evidence>
<comment type="caution">
    <text evidence="2">The sequence shown here is derived from an EMBL/GenBank/DDBJ whole genome shotgun (WGS) entry which is preliminary data.</text>
</comment>
<gene>
    <name evidence="2" type="ORF">NDU88_002228</name>
</gene>
<keyword evidence="3" id="KW-1185">Reference proteome</keyword>
<evidence type="ECO:0000313" key="2">
    <source>
        <dbReference type="EMBL" id="KAJ1082058.1"/>
    </source>
</evidence>
<feature type="compositionally biased region" description="Pro residues" evidence="1">
    <location>
        <begin position="78"/>
        <end position="88"/>
    </location>
</feature>
<reference evidence="2" key="1">
    <citation type="journal article" date="2022" name="bioRxiv">
        <title>Sequencing and chromosome-scale assembly of the giantPleurodeles waltlgenome.</title>
        <authorList>
            <person name="Brown T."/>
            <person name="Elewa A."/>
            <person name="Iarovenko S."/>
            <person name="Subramanian E."/>
            <person name="Araus A.J."/>
            <person name="Petzold A."/>
            <person name="Susuki M."/>
            <person name="Suzuki K.-i.T."/>
            <person name="Hayashi T."/>
            <person name="Toyoda A."/>
            <person name="Oliveira C."/>
            <person name="Osipova E."/>
            <person name="Leigh N.D."/>
            <person name="Simon A."/>
            <person name="Yun M.H."/>
        </authorList>
    </citation>
    <scope>NUCLEOTIDE SEQUENCE</scope>
    <source>
        <strain evidence="2">20211129_DDA</strain>
        <tissue evidence="2">Liver</tissue>
    </source>
</reference>
<organism evidence="2 3">
    <name type="scientific">Pleurodeles waltl</name>
    <name type="common">Iberian ribbed newt</name>
    <dbReference type="NCBI Taxonomy" id="8319"/>
    <lineage>
        <taxon>Eukaryota</taxon>
        <taxon>Metazoa</taxon>
        <taxon>Chordata</taxon>
        <taxon>Craniata</taxon>
        <taxon>Vertebrata</taxon>
        <taxon>Euteleostomi</taxon>
        <taxon>Amphibia</taxon>
        <taxon>Batrachia</taxon>
        <taxon>Caudata</taxon>
        <taxon>Salamandroidea</taxon>
        <taxon>Salamandridae</taxon>
        <taxon>Pleurodelinae</taxon>
        <taxon>Pleurodeles</taxon>
    </lineage>
</organism>
<evidence type="ECO:0000256" key="1">
    <source>
        <dbReference type="SAM" id="MobiDB-lite"/>
    </source>
</evidence>
<protein>
    <submittedName>
        <fullName evidence="2">Uncharacterized protein</fullName>
    </submittedName>
</protein>
<feature type="compositionally biased region" description="Basic and acidic residues" evidence="1">
    <location>
        <begin position="27"/>
        <end position="37"/>
    </location>
</feature>
<dbReference type="AlphaFoldDB" id="A0AAV7KSY9"/>
<dbReference type="EMBL" id="JANPWB010000016">
    <property type="protein sequence ID" value="KAJ1082058.1"/>
    <property type="molecule type" value="Genomic_DNA"/>
</dbReference>
<dbReference type="Proteomes" id="UP001066276">
    <property type="component" value="Chromosome 12"/>
</dbReference>
<accession>A0AAV7KSY9</accession>
<feature type="compositionally biased region" description="Basic and acidic residues" evidence="1">
    <location>
        <begin position="63"/>
        <end position="74"/>
    </location>
</feature>
<feature type="region of interest" description="Disordered" evidence="1">
    <location>
        <begin position="20"/>
        <end position="92"/>
    </location>
</feature>
<proteinExistence type="predicted"/>
<sequence>MWMTVGERAAEFLERRQQCPWGWGGRRKGEPGGDGKPGRGSKFQGLSRHNFPHERQQLSGVPEEGKGMGEEELWRPPYSLPPSLPPQVSPDSWTSTLCVRPEYTAAGGARSRDSEWFSVNVIAAALQFIWSCKHPEKNTRQVRENLCAHFDGPVG</sequence>